<comment type="similarity">
    <text evidence="1">Belongs to the 'GDXG' lipolytic enzyme family.</text>
</comment>
<dbReference type="InterPro" id="IPR050300">
    <property type="entry name" value="GDXG_lipolytic_enzyme"/>
</dbReference>
<dbReference type="SUPFAM" id="SSF53474">
    <property type="entry name" value="alpha/beta-Hydrolases"/>
    <property type="match status" value="1"/>
</dbReference>
<proteinExistence type="inferred from homology"/>
<dbReference type="Proteomes" id="UP000282084">
    <property type="component" value="Unassembled WGS sequence"/>
</dbReference>
<comment type="caution">
    <text evidence="5">The sequence shown here is derived from an EMBL/GenBank/DDBJ whole genome shotgun (WGS) entry which is preliminary data.</text>
</comment>
<dbReference type="PANTHER" id="PTHR48081">
    <property type="entry name" value="AB HYDROLASE SUPERFAMILY PROTEIN C4A8.06C"/>
    <property type="match status" value="1"/>
</dbReference>
<keyword evidence="2" id="KW-0378">Hydrolase</keyword>
<evidence type="ECO:0000259" key="4">
    <source>
        <dbReference type="Pfam" id="PF07859"/>
    </source>
</evidence>
<dbReference type="AlphaFoldDB" id="A0A495VVZ8"/>
<dbReference type="RefSeq" id="WP_170211712.1">
    <property type="nucleotide sequence ID" value="NZ_RBXO01000001.1"/>
</dbReference>
<feature type="domain" description="Alpha/beta hydrolase fold-3" evidence="4">
    <location>
        <begin position="75"/>
        <end position="277"/>
    </location>
</feature>
<dbReference type="InterPro" id="IPR013094">
    <property type="entry name" value="AB_hydrolase_3"/>
</dbReference>
<dbReference type="InterPro" id="IPR033140">
    <property type="entry name" value="Lipase_GDXG_put_SER_AS"/>
</dbReference>
<evidence type="ECO:0000256" key="2">
    <source>
        <dbReference type="ARBA" id="ARBA00022801"/>
    </source>
</evidence>
<reference evidence="5 6" key="1">
    <citation type="submission" date="2018-10" db="EMBL/GenBank/DDBJ databases">
        <title>Sequencing the genomes of 1000 actinobacteria strains.</title>
        <authorList>
            <person name="Klenk H.-P."/>
        </authorList>
    </citation>
    <scope>NUCLEOTIDE SEQUENCE [LARGE SCALE GENOMIC DNA]</scope>
    <source>
        <strain evidence="5 6">DSM 43800</strain>
    </source>
</reference>
<dbReference type="GO" id="GO:0016787">
    <property type="term" value="F:hydrolase activity"/>
    <property type="evidence" value="ECO:0007669"/>
    <property type="project" value="UniProtKB-KW"/>
</dbReference>
<accession>A0A495VVZ8</accession>
<dbReference type="PANTHER" id="PTHR48081:SF8">
    <property type="entry name" value="ALPHA_BETA HYDROLASE FOLD-3 DOMAIN-CONTAINING PROTEIN-RELATED"/>
    <property type="match status" value="1"/>
</dbReference>
<sequence length="300" mass="32219">MALNEQARAALEKMAGAPPVEESTVYDARQAFLGYKEFQSEPLPTRIEHLFVPGPTADLPARVYYPPGDGPFPAIVFLHGSGFVIGNLDVYDVPLRALAHATGHVVFAVNYQKAPEHPFPVPLDDCYAATRWFVDHARGLGVDPGRVGIAGDSAGGTLAAAVAVKAREEGPALAFQVLVYPPLDTDFTTESYVDEGGGYGLSREGMRWSWSHYLAGREPTALAAPLRASAHGLPPAFVALAEHDPVRSDGERYAERLAAAGVPVRVRRFAGTIHAFMLMDAVLDEYSVLLGELAAWLGDL</sequence>
<protein>
    <submittedName>
        <fullName evidence="5">Acetyl esterase</fullName>
    </submittedName>
</protein>
<name>A0A495VVZ8_9PSEU</name>
<organism evidence="5 6">
    <name type="scientific">Saccharothrix australiensis</name>
    <dbReference type="NCBI Taxonomy" id="2072"/>
    <lineage>
        <taxon>Bacteria</taxon>
        <taxon>Bacillati</taxon>
        <taxon>Actinomycetota</taxon>
        <taxon>Actinomycetes</taxon>
        <taxon>Pseudonocardiales</taxon>
        <taxon>Pseudonocardiaceae</taxon>
        <taxon>Saccharothrix</taxon>
    </lineage>
</organism>
<evidence type="ECO:0000256" key="1">
    <source>
        <dbReference type="ARBA" id="ARBA00010515"/>
    </source>
</evidence>
<gene>
    <name evidence="5" type="ORF">C8E97_1933</name>
</gene>
<dbReference type="InterPro" id="IPR029058">
    <property type="entry name" value="AB_hydrolase_fold"/>
</dbReference>
<dbReference type="Gene3D" id="3.40.50.1820">
    <property type="entry name" value="alpha/beta hydrolase"/>
    <property type="match status" value="1"/>
</dbReference>
<dbReference type="PROSITE" id="PS01174">
    <property type="entry name" value="LIPASE_GDXG_SER"/>
    <property type="match status" value="1"/>
</dbReference>
<feature type="active site" evidence="3">
    <location>
        <position position="153"/>
    </location>
</feature>
<evidence type="ECO:0000313" key="5">
    <source>
        <dbReference type="EMBL" id="RKT53374.1"/>
    </source>
</evidence>
<evidence type="ECO:0000313" key="6">
    <source>
        <dbReference type="Proteomes" id="UP000282084"/>
    </source>
</evidence>
<keyword evidence="6" id="KW-1185">Reference proteome</keyword>
<dbReference type="EMBL" id="RBXO01000001">
    <property type="protein sequence ID" value="RKT53374.1"/>
    <property type="molecule type" value="Genomic_DNA"/>
</dbReference>
<dbReference type="Pfam" id="PF07859">
    <property type="entry name" value="Abhydrolase_3"/>
    <property type="match status" value="1"/>
</dbReference>
<evidence type="ECO:0000256" key="3">
    <source>
        <dbReference type="PROSITE-ProRule" id="PRU10038"/>
    </source>
</evidence>